<dbReference type="GeneTree" id="ENSGT00940000178691"/>
<organism evidence="1 2">
    <name type="scientific">Xiphophorus maculatus</name>
    <name type="common">Southern platyfish</name>
    <name type="synonym">Platypoecilus maculatus</name>
    <dbReference type="NCBI Taxonomy" id="8083"/>
    <lineage>
        <taxon>Eukaryota</taxon>
        <taxon>Metazoa</taxon>
        <taxon>Chordata</taxon>
        <taxon>Craniata</taxon>
        <taxon>Vertebrata</taxon>
        <taxon>Euteleostomi</taxon>
        <taxon>Actinopterygii</taxon>
        <taxon>Neopterygii</taxon>
        <taxon>Teleostei</taxon>
        <taxon>Neoteleostei</taxon>
        <taxon>Acanthomorphata</taxon>
        <taxon>Ovalentaria</taxon>
        <taxon>Atherinomorphae</taxon>
        <taxon>Cyprinodontiformes</taxon>
        <taxon>Poeciliidae</taxon>
        <taxon>Poeciliinae</taxon>
        <taxon>Xiphophorus</taxon>
    </lineage>
</organism>
<reference evidence="2" key="2">
    <citation type="journal article" date="2013" name="Nat. Genet.">
        <title>The genome of the platyfish, Xiphophorus maculatus, provides insights into evolutionary adaptation and several complex traits.</title>
        <authorList>
            <person name="Schartl M."/>
            <person name="Walter R.B."/>
            <person name="Shen Y."/>
            <person name="Garcia T."/>
            <person name="Catchen J."/>
            <person name="Amores A."/>
            <person name="Braasch I."/>
            <person name="Chalopin D."/>
            <person name="Volff J.N."/>
            <person name="Lesch K.P."/>
            <person name="Bisazza A."/>
            <person name="Minx P."/>
            <person name="Hillier L."/>
            <person name="Wilson R.K."/>
            <person name="Fuerstenberg S."/>
            <person name="Boore J."/>
            <person name="Searle S."/>
            <person name="Postlethwait J.H."/>
            <person name="Warren W.C."/>
        </authorList>
    </citation>
    <scope>NUCLEOTIDE SEQUENCE [LARGE SCALE GENOMIC DNA]</scope>
    <source>
        <strain evidence="2">JP 163 A</strain>
    </source>
</reference>
<dbReference type="InParanoid" id="A0A3B5QPM9"/>
<reference evidence="1" key="4">
    <citation type="submission" date="2025-09" db="UniProtKB">
        <authorList>
            <consortium name="Ensembl"/>
        </authorList>
    </citation>
    <scope>IDENTIFICATION</scope>
    <source>
        <strain evidence="1">JP 163 A</strain>
    </source>
</reference>
<evidence type="ECO:0000313" key="1">
    <source>
        <dbReference type="Ensembl" id="ENSXMAP00000032566.1"/>
    </source>
</evidence>
<evidence type="ECO:0000313" key="2">
    <source>
        <dbReference type="Proteomes" id="UP000002852"/>
    </source>
</evidence>
<dbReference type="SUPFAM" id="SSF48726">
    <property type="entry name" value="Immunoglobulin"/>
    <property type="match status" value="1"/>
</dbReference>
<dbReference type="Proteomes" id="UP000002852">
    <property type="component" value="Unassembled WGS sequence"/>
</dbReference>
<reference evidence="1" key="3">
    <citation type="submission" date="2025-08" db="UniProtKB">
        <authorList>
            <consortium name="Ensembl"/>
        </authorList>
    </citation>
    <scope>IDENTIFICATION</scope>
    <source>
        <strain evidence="1">JP 163 A</strain>
    </source>
</reference>
<reference evidence="2" key="1">
    <citation type="submission" date="2012-01" db="EMBL/GenBank/DDBJ databases">
        <authorList>
            <person name="Walter R."/>
            <person name="Schartl M."/>
            <person name="Warren W."/>
        </authorList>
    </citation>
    <scope>NUCLEOTIDE SEQUENCE [LARGE SCALE GENOMIC DNA]</scope>
    <source>
        <strain evidence="2">JP 163 A</strain>
    </source>
</reference>
<dbReference type="Ensembl" id="ENSXMAT00000032780.1">
    <property type="protein sequence ID" value="ENSXMAP00000032566.1"/>
    <property type="gene ID" value="ENSXMAG00000026589.1"/>
</dbReference>
<protein>
    <submittedName>
        <fullName evidence="1">Uncharacterized protein</fullName>
    </submittedName>
</protein>
<dbReference type="Gene3D" id="2.60.40.10">
    <property type="entry name" value="Immunoglobulins"/>
    <property type="match status" value="1"/>
</dbReference>
<dbReference type="STRING" id="8083.ENSXMAP00000032566"/>
<dbReference type="InterPro" id="IPR036179">
    <property type="entry name" value="Ig-like_dom_sf"/>
</dbReference>
<sequence length="154" mass="17823">MDNARLVHSVKVTLLTLPLFKNCCFKLESLLQSNLQAKLNLQHENWLAVATLQRKNIKYCCKEKKNWTIFLYKVIKGEAFYYVPYDLDDPNLPDANITWYKDGSEVMNITTDEAHRIHYHGGALFFLNISANDAGFFITISRLIDVDKLFLICS</sequence>
<name>A0A3B5QPM9_XIPMA</name>
<proteinExistence type="predicted"/>
<keyword evidence="2" id="KW-1185">Reference proteome</keyword>
<dbReference type="AlphaFoldDB" id="A0A3B5QPM9"/>
<accession>A0A3B5QPM9</accession>
<dbReference type="InterPro" id="IPR013783">
    <property type="entry name" value="Ig-like_fold"/>
</dbReference>